<protein>
    <submittedName>
        <fullName evidence="1">Uncharacterized protein</fullName>
    </submittedName>
</protein>
<keyword evidence="2" id="KW-1185">Reference proteome</keyword>
<name>A0ABR1HJ72_9HYPO</name>
<accession>A0ABR1HJ72</accession>
<evidence type="ECO:0000313" key="1">
    <source>
        <dbReference type="EMBL" id="KAK7421251.1"/>
    </source>
</evidence>
<reference evidence="1 2" key="1">
    <citation type="journal article" date="2025" name="Microbiol. Resour. Announc.">
        <title>Draft genome sequences for Neonectria magnoliae and Neonectria punicea, canker pathogens of Liriodendron tulipifera and Acer saccharum in West Virginia.</title>
        <authorList>
            <person name="Petronek H.M."/>
            <person name="Kasson M.T."/>
            <person name="Metheny A.M."/>
            <person name="Stauder C.M."/>
            <person name="Lovett B."/>
            <person name="Lynch S.C."/>
            <person name="Garnas J.R."/>
            <person name="Kasson L.R."/>
            <person name="Stajich J.E."/>
        </authorList>
    </citation>
    <scope>NUCLEOTIDE SEQUENCE [LARGE SCALE GENOMIC DNA]</scope>
    <source>
        <strain evidence="1 2">NRRL 64651</strain>
    </source>
</reference>
<evidence type="ECO:0000313" key="2">
    <source>
        <dbReference type="Proteomes" id="UP001498421"/>
    </source>
</evidence>
<proteinExistence type="predicted"/>
<dbReference type="EMBL" id="JAZAVK010000123">
    <property type="protein sequence ID" value="KAK7421251.1"/>
    <property type="molecule type" value="Genomic_DNA"/>
</dbReference>
<comment type="caution">
    <text evidence="1">The sequence shown here is derived from an EMBL/GenBank/DDBJ whole genome shotgun (WGS) entry which is preliminary data.</text>
</comment>
<gene>
    <name evidence="1" type="ORF">QQZ08_010028</name>
</gene>
<dbReference type="Proteomes" id="UP001498421">
    <property type="component" value="Unassembled WGS sequence"/>
</dbReference>
<sequence>MDEISSSRMAIKTALNICTSASPVQSTLVAHLETLDNHLEHLSDLLNGSPQSPVEAPGPESSFLFKVTGRSKDTIQRLVGALGDDTNFPDVEKLAWNARRLVFEALKLKYLLVSCPAPQLRRTQNDIPAAFCNDSRTKLVEMYINCKRQSVPLQPPTTSNSSSQAIIFTMLQSEDYINVVLNTPSPGAEGDEESAGVLCERVNALVSHLSDAVNVGPWETREIQWLRFLTCSRILSIIRKTKAYRSYKEPTLDDRMGGSLAKHNLTFQKFVVELEMELFRTVHTFASAVRPGGTTFLHVDVAEAAASRFSWTMCLREDEALPGGRFLYRGFVSTNDREG</sequence>
<organism evidence="1 2">
    <name type="scientific">Neonectria magnoliae</name>
    <dbReference type="NCBI Taxonomy" id="2732573"/>
    <lineage>
        <taxon>Eukaryota</taxon>
        <taxon>Fungi</taxon>
        <taxon>Dikarya</taxon>
        <taxon>Ascomycota</taxon>
        <taxon>Pezizomycotina</taxon>
        <taxon>Sordariomycetes</taxon>
        <taxon>Hypocreomycetidae</taxon>
        <taxon>Hypocreales</taxon>
        <taxon>Nectriaceae</taxon>
        <taxon>Neonectria</taxon>
    </lineage>
</organism>